<name>A0A381U6W3_9ZZZZ</name>
<dbReference type="GO" id="GO:0004180">
    <property type="term" value="F:carboxypeptidase activity"/>
    <property type="evidence" value="ECO:0007669"/>
    <property type="project" value="UniProtKB-KW"/>
</dbReference>
<keyword evidence="8" id="KW-0133">Cell shape</keyword>
<dbReference type="Pfam" id="PF00912">
    <property type="entry name" value="Transgly"/>
    <property type="match status" value="1"/>
</dbReference>
<keyword evidence="4" id="KW-0328">Glycosyltransferase</keyword>
<dbReference type="GO" id="GO:0008955">
    <property type="term" value="F:peptidoglycan glycosyltransferase activity"/>
    <property type="evidence" value="ECO:0007669"/>
    <property type="project" value="UniProtKB-EC"/>
</dbReference>
<dbReference type="InterPro" id="IPR036950">
    <property type="entry name" value="PBP_transglycosylase"/>
</dbReference>
<evidence type="ECO:0000256" key="6">
    <source>
        <dbReference type="ARBA" id="ARBA00022692"/>
    </source>
</evidence>
<keyword evidence="11 17" id="KW-0472">Membrane</keyword>
<keyword evidence="7" id="KW-0378">Hydrolase</keyword>
<dbReference type="InterPro" id="IPR023346">
    <property type="entry name" value="Lysozyme-like_dom_sf"/>
</dbReference>
<keyword evidence="3" id="KW-0645">Protease</keyword>
<organism evidence="20">
    <name type="scientific">marine metagenome</name>
    <dbReference type="NCBI Taxonomy" id="408172"/>
    <lineage>
        <taxon>unclassified sequences</taxon>
        <taxon>metagenomes</taxon>
        <taxon>ecological metagenomes</taxon>
    </lineage>
</organism>
<evidence type="ECO:0000256" key="14">
    <source>
        <dbReference type="ARBA" id="ARBA00044770"/>
    </source>
</evidence>
<evidence type="ECO:0000256" key="3">
    <source>
        <dbReference type="ARBA" id="ARBA00022670"/>
    </source>
</evidence>
<dbReference type="PANTHER" id="PTHR32282:SF27">
    <property type="entry name" value="PENICILLIN-BINDING PROTEIN 1A"/>
    <property type="match status" value="1"/>
</dbReference>
<evidence type="ECO:0000256" key="17">
    <source>
        <dbReference type="SAM" id="Phobius"/>
    </source>
</evidence>
<reference evidence="20" key="1">
    <citation type="submission" date="2018-05" db="EMBL/GenBank/DDBJ databases">
        <authorList>
            <person name="Lanie J.A."/>
            <person name="Ng W.-L."/>
            <person name="Kazmierczak K.M."/>
            <person name="Andrzejewski T.M."/>
            <person name="Davidsen T.M."/>
            <person name="Wayne K.J."/>
            <person name="Tettelin H."/>
            <person name="Glass J.I."/>
            <person name="Rusch D."/>
            <person name="Podicherti R."/>
            <person name="Tsui H.-C.T."/>
            <person name="Winkler M.E."/>
        </authorList>
    </citation>
    <scope>NUCLEOTIDE SEQUENCE</scope>
</reference>
<evidence type="ECO:0000256" key="1">
    <source>
        <dbReference type="ARBA" id="ARBA00004370"/>
    </source>
</evidence>
<evidence type="ECO:0000256" key="15">
    <source>
        <dbReference type="ARBA" id="ARBA00049902"/>
    </source>
</evidence>
<dbReference type="InterPro" id="IPR001460">
    <property type="entry name" value="PCN-bd_Tpept"/>
</dbReference>
<feature type="domain" description="Penicillin-binding protein transpeptidase" evidence="18">
    <location>
        <begin position="378"/>
        <end position="653"/>
    </location>
</feature>
<feature type="domain" description="Glycosyl transferase family 51" evidence="19">
    <location>
        <begin position="69"/>
        <end position="243"/>
    </location>
</feature>
<comment type="subcellular location">
    <subcellularLocation>
        <location evidence="1">Membrane</location>
    </subcellularLocation>
</comment>
<feature type="region of interest" description="Disordered" evidence="16">
    <location>
        <begin position="712"/>
        <end position="731"/>
    </location>
</feature>
<evidence type="ECO:0000256" key="13">
    <source>
        <dbReference type="ARBA" id="ARBA00023316"/>
    </source>
</evidence>
<sequence length="731" mass="82665">MPEQNSGNQKFQAASWWKVLLNTFLFLLACFIGGIIYLFILSRDLPSIAELQRFNPEQVSKILSADGIVIKELYIHKRDVVNISQIPRSLRHGLLAMEDRNFFEHSGVSFQSLARAVIVNMMTLSRRQGASTITQQLARNMYNTIGFEKTYTRKLKELITSINIEQTFTKTQIMELYLNSVYFGHGTYGVQAASNQYFGKDISDLQLDESAILIGLLPAPARYSPIRHPDRALIRRNLVLRVMKEQGYIEEDKYQLVVKKDLPVKQFEKDDGIAPYFTEFIRRQLEKIDEELDINLYKDGLVVHTTLDSRIQLALEDAFNAGMKKNQTVLNKEFLQDLSKLEDAIGFTRFDLDSARFILESNDTIPALLRNQLLVQGAGIVIDPTQGHILGMVGGRQEDIYRDHFNRSTQAKRQPGSVFKPMIYLTALEQGHSTTTELLNQPLIVFIDDTTQWNPQNHDGSTGLLTTLREGLRRSLNLISVRVVQELIEPKAIVQNAKDFGMTTYIRAVDAIALGVSEVYPLEITAAYGTIANNGIYSQPLAITRIEDRHGRIIKEFLPENKEVQDEATIYILRDMMKSVVDAGTGGALRWKYKFRAPAAGKTGTTNSKADAWFVGFTPQLAIGIWVGMDDPAVSLGEKQFGSSAALPIFGNTIRNIYDGGEFQSRGETVLLNAKADWPMSQGVVEVEICEETYEKATRFCPTMKEIFLKNNRPRQQCQKHSSPFSRFKDK</sequence>
<evidence type="ECO:0000256" key="9">
    <source>
        <dbReference type="ARBA" id="ARBA00022984"/>
    </source>
</evidence>
<evidence type="ECO:0000256" key="11">
    <source>
        <dbReference type="ARBA" id="ARBA00023136"/>
    </source>
</evidence>
<evidence type="ECO:0000256" key="7">
    <source>
        <dbReference type="ARBA" id="ARBA00022801"/>
    </source>
</evidence>
<dbReference type="PANTHER" id="PTHR32282">
    <property type="entry name" value="BINDING PROTEIN TRANSPEPTIDASE, PUTATIVE-RELATED"/>
    <property type="match status" value="1"/>
</dbReference>
<evidence type="ECO:0000256" key="10">
    <source>
        <dbReference type="ARBA" id="ARBA00022989"/>
    </source>
</evidence>
<dbReference type="SUPFAM" id="SSF56601">
    <property type="entry name" value="beta-lactamase/transpeptidase-like"/>
    <property type="match status" value="1"/>
</dbReference>
<feature type="transmembrane region" description="Helical" evidence="17">
    <location>
        <begin position="20"/>
        <end position="40"/>
    </location>
</feature>
<protein>
    <recommendedName>
        <fullName evidence="14">peptidoglycan glycosyltransferase</fullName>
        <ecNumber evidence="14">2.4.99.28</ecNumber>
    </recommendedName>
</protein>
<dbReference type="GO" id="GO:0008658">
    <property type="term" value="F:penicillin binding"/>
    <property type="evidence" value="ECO:0007669"/>
    <property type="project" value="InterPro"/>
</dbReference>
<dbReference type="GO" id="GO:0071555">
    <property type="term" value="P:cell wall organization"/>
    <property type="evidence" value="ECO:0007669"/>
    <property type="project" value="UniProtKB-KW"/>
</dbReference>
<dbReference type="Gene3D" id="1.10.3810.10">
    <property type="entry name" value="Biosynthetic peptidoglycan transglycosylase-like"/>
    <property type="match status" value="1"/>
</dbReference>
<keyword evidence="9" id="KW-0573">Peptidoglycan synthesis</keyword>
<gene>
    <name evidence="20" type="ORF">METZ01_LOCUS76733</name>
</gene>
<keyword evidence="5" id="KW-0808">Transferase</keyword>
<dbReference type="GO" id="GO:0016020">
    <property type="term" value="C:membrane"/>
    <property type="evidence" value="ECO:0007669"/>
    <property type="project" value="UniProtKB-SubCell"/>
</dbReference>
<evidence type="ECO:0000313" key="20">
    <source>
        <dbReference type="EMBL" id="SVA23879.1"/>
    </source>
</evidence>
<dbReference type="GO" id="GO:0009252">
    <property type="term" value="P:peptidoglycan biosynthetic process"/>
    <property type="evidence" value="ECO:0007669"/>
    <property type="project" value="UniProtKB-KW"/>
</dbReference>
<evidence type="ECO:0000259" key="19">
    <source>
        <dbReference type="Pfam" id="PF00912"/>
    </source>
</evidence>
<evidence type="ECO:0000256" key="8">
    <source>
        <dbReference type="ARBA" id="ARBA00022960"/>
    </source>
</evidence>
<accession>A0A381U6W3</accession>
<keyword evidence="2" id="KW-0121">Carboxypeptidase</keyword>
<dbReference type="InterPro" id="IPR050396">
    <property type="entry name" value="Glycosyltr_51/Transpeptidase"/>
</dbReference>
<evidence type="ECO:0000256" key="16">
    <source>
        <dbReference type="SAM" id="MobiDB-lite"/>
    </source>
</evidence>
<evidence type="ECO:0000256" key="2">
    <source>
        <dbReference type="ARBA" id="ARBA00022645"/>
    </source>
</evidence>
<dbReference type="NCBIfam" id="TIGR02074">
    <property type="entry name" value="PBP_1a_fam"/>
    <property type="match status" value="1"/>
</dbReference>
<evidence type="ECO:0000259" key="18">
    <source>
        <dbReference type="Pfam" id="PF00905"/>
    </source>
</evidence>
<dbReference type="InterPro" id="IPR012338">
    <property type="entry name" value="Beta-lactam/transpept-like"/>
</dbReference>
<dbReference type="GO" id="GO:0030288">
    <property type="term" value="C:outer membrane-bounded periplasmic space"/>
    <property type="evidence" value="ECO:0007669"/>
    <property type="project" value="TreeGrafter"/>
</dbReference>
<comment type="catalytic activity">
    <reaction evidence="15">
        <text>[GlcNAc-(1-&gt;4)-Mur2Ac(oyl-L-Ala-gamma-D-Glu-L-Lys-D-Ala-D-Ala)](n)-di-trans,octa-cis-undecaprenyl diphosphate + beta-D-GlcNAc-(1-&gt;4)-Mur2Ac(oyl-L-Ala-gamma-D-Glu-L-Lys-D-Ala-D-Ala)-di-trans,octa-cis-undecaprenyl diphosphate = [GlcNAc-(1-&gt;4)-Mur2Ac(oyl-L-Ala-gamma-D-Glu-L-Lys-D-Ala-D-Ala)](n+1)-di-trans,octa-cis-undecaprenyl diphosphate + di-trans,octa-cis-undecaprenyl diphosphate + H(+)</text>
        <dbReference type="Rhea" id="RHEA:23708"/>
        <dbReference type="Rhea" id="RHEA-COMP:9602"/>
        <dbReference type="Rhea" id="RHEA-COMP:9603"/>
        <dbReference type="ChEBI" id="CHEBI:15378"/>
        <dbReference type="ChEBI" id="CHEBI:58405"/>
        <dbReference type="ChEBI" id="CHEBI:60033"/>
        <dbReference type="ChEBI" id="CHEBI:78435"/>
        <dbReference type="EC" id="2.4.99.28"/>
    </reaction>
</comment>
<dbReference type="GO" id="GO:0008360">
    <property type="term" value="P:regulation of cell shape"/>
    <property type="evidence" value="ECO:0007669"/>
    <property type="project" value="UniProtKB-KW"/>
</dbReference>
<dbReference type="EC" id="2.4.99.28" evidence="14"/>
<dbReference type="Pfam" id="PF00905">
    <property type="entry name" value="Transpeptidase"/>
    <property type="match status" value="1"/>
</dbReference>
<evidence type="ECO:0000256" key="5">
    <source>
        <dbReference type="ARBA" id="ARBA00022679"/>
    </source>
</evidence>
<keyword evidence="6 17" id="KW-0812">Transmembrane</keyword>
<dbReference type="EMBL" id="UINC01005842">
    <property type="protein sequence ID" value="SVA23879.1"/>
    <property type="molecule type" value="Genomic_DNA"/>
</dbReference>
<evidence type="ECO:0000256" key="12">
    <source>
        <dbReference type="ARBA" id="ARBA00023268"/>
    </source>
</evidence>
<dbReference type="AlphaFoldDB" id="A0A381U6W3"/>
<proteinExistence type="predicted"/>
<dbReference type="Gene3D" id="3.40.710.10">
    <property type="entry name" value="DD-peptidase/beta-lactamase superfamily"/>
    <property type="match status" value="1"/>
</dbReference>
<dbReference type="SUPFAM" id="SSF53955">
    <property type="entry name" value="Lysozyme-like"/>
    <property type="match status" value="1"/>
</dbReference>
<keyword evidence="12" id="KW-0511">Multifunctional enzyme</keyword>
<dbReference type="InterPro" id="IPR001264">
    <property type="entry name" value="Glyco_trans_51"/>
</dbReference>
<feature type="compositionally biased region" description="Polar residues" evidence="16">
    <location>
        <begin position="714"/>
        <end position="725"/>
    </location>
</feature>
<dbReference type="GO" id="GO:0006508">
    <property type="term" value="P:proteolysis"/>
    <property type="evidence" value="ECO:0007669"/>
    <property type="project" value="UniProtKB-KW"/>
</dbReference>
<dbReference type="FunFam" id="1.10.3810.10:FF:000003">
    <property type="entry name" value="Penicillin-binding protein 1a"/>
    <property type="match status" value="1"/>
</dbReference>
<evidence type="ECO:0000256" key="4">
    <source>
        <dbReference type="ARBA" id="ARBA00022676"/>
    </source>
</evidence>
<keyword evidence="10 17" id="KW-1133">Transmembrane helix</keyword>
<keyword evidence="13" id="KW-0961">Cell wall biogenesis/degradation</keyword>